<evidence type="ECO:0000259" key="1">
    <source>
        <dbReference type="Pfam" id="PF13470"/>
    </source>
</evidence>
<dbReference type="Proteomes" id="UP000027337">
    <property type="component" value="Unassembled WGS sequence"/>
</dbReference>
<dbReference type="STRING" id="83219.PM02_09090"/>
<keyword evidence="3" id="KW-1185">Reference proteome</keyword>
<accession>A0A061SP39</accession>
<protein>
    <recommendedName>
        <fullName evidence="1">PIN domain-containing protein</fullName>
    </recommendedName>
</protein>
<sequence>MSGPRILIDTCVLYPTVMREVVLGVAATGAFEPIWSARILEEWARAAIKLGPEGEAQARAEIALLRAHWPKAERPAAPGLAARLWLPDADDIHVLAVAVDAGADMIMTLNAKDFPRGTLAEEGLERVDPDSYLMQLWPGHDIAIRTVSERVLNTAQQMPGRDWDMRGLMKKARLPRLAKALTQATTQ</sequence>
<dbReference type="InterPro" id="IPR029060">
    <property type="entry name" value="PIN-like_dom_sf"/>
</dbReference>
<dbReference type="AlphaFoldDB" id="A0A061SP39"/>
<organism evidence="2 3">
    <name type="scientific">Sulfitobacter mediterraneus</name>
    <dbReference type="NCBI Taxonomy" id="83219"/>
    <lineage>
        <taxon>Bacteria</taxon>
        <taxon>Pseudomonadati</taxon>
        <taxon>Pseudomonadota</taxon>
        <taxon>Alphaproteobacteria</taxon>
        <taxon>Rhodobacterales</taxon>
        <taxon>Roseobacteraceae</taxon>
        <taxon>Sulfitobacter</taxon>
    </lineage>
</organism>
<dbReference type="SUPFAM" id="SSF88723">
    <property type="entry name" value="PIN domain-like"/>
    <property type="match status" value="1"/>
</dbReference>
<comment type="caution">
    <text evidence="2">The sequence shown here is derived from an EMBL/GenBank/DDBJ whole genome shotgun (WGS) entry which is preliminary data.</text>
</comment>
<name>A0A061SP39_9RHOB</name>
<feature type="domain" description="PIN" evidence="1">
    <location>
        <begin position="5"/>
        <end position="111"/>
    </location>
</feature>
<evidence type="ECO:0000313" key="3">
    <source>
        <dbReference type="Proteomes" id="UP000027337"/>
    </source>
</evidence>
<gene>
    <name evidence="2" type="ORF">PM02_09090</name>
</gene>
<evidence type="ECO:0000313" key="2">
    <source>
        <dbReference type="EMBL" id="KAJ03486.1"/>
    </source>
</evidence>
<dbReference type="EMBL" id="JEMU01000006">
    <property type="protein sequence ID" value="KAJ03486.1"/>
    <property type="molecule type" value="Genomic_DNA"/>
</dbReference>
<dbReference type="InterPro" id="IPR002716">
    <property type="entry name" value="PIN_dom"/>
</dbReference>
<dbReference type="Pfam" id="PF13470">
    <property type="entry name" value="PIN_3"/>
    <property type="match status" value="1"/>
</dbReference>
<dbReference type="NCBIfam" id="NF046100">
    <property type="entry name" value="RSP_2648_fam_PIN"/>
    <property type="match status" value="1"/>
</dbReference>
<proteinExistence type="predicted"/>
<dbReference type="eggNOG" id="COG1569">
    <property type="taxonomic scope" value="Bacteria"/>
</dbReference>
<reference evidence="2 3" key="1">
    <citation type="journal article" date="2014" name="Genome Announc.">
        <title>Draft Genome Sequences of Two Isolates of the Roseobacter Group, Sulfitobacter sp. Strains 3SOLIMAR09 and 1FIGIMAR09, from Harbors of Mallorca Island (Mediterranean Sea).</title>
        <authorList>
            <person name="Mas-Llado M."/>
            <person name="Pina-Villalonga J.M."/>
            <person name="Brunet-Galmes I."/>
            <person name="Nogales B."/>
            <person name="Bosch R."/>
        </authorList>
    </citation>
    <scope>NUCLEOTIDE SEQUENCE [LARGE SCALE GENOMIC DNA]</scope>
    <source>
        <strain evidence="2 3">1FIGIMAR09</strain>
    </source>
</reference>